<name>Q8C368_MOUSE</name>
<evidence type="ECO:0000313" key="1">
    <source>
        <dbReference type="EMBL" id="BAC39733.1"/>
    </source>
</evidence>
<dbReference type="AGR" id="MGI:3648412"/>
<reference evidence="1" key="6">
    <citation type="submission" date="2002-04" db="EMBL/GenBank/DDBJ databases">
        <authorList>
            <person name="Adachi J."/>
            <person name="Aizawa K."/>
            <person name="Akimura T."/>
            <person name="Arakawa T."/>
            <person name="Bono H."/>
            <person name="Carninci P."/>
            <person name="Fukuda S."/>
            <person name="Furuno M."/>
            <person name="Hanagaki T."/>
            <person name="Hara A."/>
            <person name="Hashizume W."/>
            <person name="Hayashida K."/>
            <person name="Hayatsu N."/>
            <person name="Hiramoto K."/>
            <person name="Hiraoka T."/>
            <person name="Hirozane T."/>
            <person name="Hori F."/>
            <person name="Imotani K."/>
            <person name="Ishii Y."/>
            <person name="Itoh M."/>
            <person name="Kagawa I."/>
            <person name="Kasukawa T."/>
            <person name="Katoh H."/>
            <person name="Kawai J."/>
            <person name="Kojima Y."/>
            <person name="Kondo S."/>
            <person name="Konno H."/>
            <person name="Kouda M."/>
            <person name="Koya S."/>
            <person name="Kurihara C."/>
            <person name="Matsuyama T."/>
            <person name="Miyazaki A."/>
            <person name="Murata M."/>
            <person name="Nakamura M."/>
            <person name="Nishi K."/>
            <person name="Nomura K."/>
            <person name="Numazaki R."/>
            <person name="Ohno M."/>
            <person name="Ohsato N."/>
            <person name="Okazaki Y."/>
            <person name="Saito R."/>
            <person name="Saitoh H."/>
            <person name="Sakai C."/>
            <person name="Sakai K."/>
            <person name="Sakazume N."/>
            <person name="Sano H."/>
            <person name="Sasaki D."/>
            <person name="Shibata K."/>
            <person name="Shinagawa A."/>
            <person name="Shiraki T."/>
            <person name="Sogabe Y."/>
            <person name="Tagami M."/>
            <person name="Tagawa A."/>
            <person name="Takahashi F."/>
            <person name="Takaku-Akahira S."/>
            <person name="Takeda Y."/>
            <person name="Tanaka T."/>
            <person name="Tomaru A."/>
            <person name="Toya T."/>
            <person name="Yasunishi A."/>
            <person name="Muramatsu M."/>
            <person name="Hayashizaki Y."/>
        </authorList>
    </citation>
    <scope>NUCLEOTIDE SEQUENCE</scope>
    <source>
        <strain evidence="1">C57BL/6J</strain>
        <tissue evidence="1">Head</tissue>
    </source>
</reference>
<organism evidence="1">
    <name type="scientific">Mus musculus</name>
    <name type="common">Mouse</name>
    <dbReference type="NCBI Taxonomy" id="10090"/>
    <lineage>
        <taxon>Eukaryota</taxon>
        <taxon>Metazoa</taxon>
        <taxon>Chordata</taxon>
        <taxon>Craniata</taxon>
        <taxon>Vertebrata</taxon>
        <taxon>Euteleostomi</taxon>
        <taxon>Mammalia</taxon>
        <taxon>Eutheria</taxon>
        <taxon>Euarchontoglires</taxon>
        <taxon>Glires</taxon>
        <taxon>Rodentia</taxon>
        <taxon>Myomorpha</taxon>
        <taxon>Muroidea</taxon>
        <taxon>Muridae</taxon>
        <taxon>Murinae</taxon>
        <taxon>Mus</taxon>
        <taxon>Mus</taxon>
    </lineage>
</organism>
<protein>
    <submittedName>
        <fullName evidence="1">Uncharacterized protein</fullName>
    </submittedName>
</protein>
<accession>Q8C368</accession>
<dbReference type="AlphaFoldDB" id="Q8C368"/>
<reference evidence="1" key="7">
    <citation type="journal article" date="2005" name="Science">
        <title>The Transcriptional Landscape of the Mammalian Genome.</title>
        <authorList>
            <consortium name="The FANTOM Consortium"/>
            <consortium name="Riken Genome Exploration Research Group and Genome Science Group (Genome Network Project Core Group)"/>
        </authorList>
    </citation>
    <scope>NUCLEOTIDE SEQUENCE</scope>
    <source>
        <strain evidence="1">C57BL/6J</strain>
        <tissue evidence="1">Head</tissue>
    </source>
</reference>
<reference evidence="1" key="3">
    <citation type="journal article" date="2000" name="Genome Res.">
        <title>RIKEN integrated sequence analysis (RISA) system--384-format sequencing pipeline with 384 multicapillary sequencer.</title>
        <authorList>
            <person name="Shibata K."/>
            <person name="Itoh M."/>
            <person name="Aizawa K."/>
            <person name="Nagaoka S."/>
            <person name="Sasaki N."/>
            <person name="Carninci P."/>
            <person name="Konno H."/>
            <person name="Akiyama J."/>
            <person name="Nishi K."/>
            <person name="Kitsunai T."/>
            <person name="Tashiro H."/>
            <person name="Itoh M."/>
            <person name="Sumi N."/>
            <person name="Ishii Y."/>
            <person name="Nakamura S."/>
            <person name="Hazama M."/>
            <person name="Nishine T."/>
            <person name="Harada A."/>
            <person name="Yamamoto R."/>
            <person name="Matsumoto H."/>
            <person name="Sakaguchi S."/>
            <person name="Ikegami T."/>
            <person name="Kashiwagi K."/>
            <person name="Fujiwake S."/>
            <person name="Inoue K."/>
            <person name="Togawa Y."/>
            <person name="Izawa M."/>
            <person name="Ohara E."/>
            <person name="Watahiki M."/>
            <person name="Yoneda Y."/>
            <person name="Ishikawa T."/>
            <person name="Ozawa K."/>
            <person name="Tanaka T."/>
            <person name="Matsuura S."/>
            <person name="Kawai J."/>
            <person name="Okazaki Y."/>
            <person name="Muramatsu M."/>
            <person name="Inoue Y."/>
            <person name="Kira A."/>
            <person name="Hayashizaki Y."/>
        </authorList>
    </citation>
    <scope>NUCLEOTIDE SEQUENCE</scope>
    <source>
        <strain evidence="1">C57BL/6J</strain>
        <tissue evidence="1">Head</tissue>
    </source>
</reference>
<reference evidence="1" key="2">
    <citation type="journal article" date="2000" name="Genome Res.">
        <title>Normalization and subtraction of cap-trapper-selected cDNAs to prepare full-length cDNA libraries for rapid discovery of new genes.</title>
        <authorList>
            <person name="Carninci P."/>
            <person name="Shibata Y."/>
            <person name="Hayatsu N."/>
            <person name="Sugahara Y."/>
            <person name="Shibata K."/>
            <person name="Itoh M."/>
            <person name="Konno H."/>
            <person name="Okazaki Y."/>
            <person name="Muramatsu M."/>
            <person name="Hayashizaki Y."/>
        </authorList>
    </citation>
    <scope>NUCLEOTIDE SEQUENCE</scope>
    <source>
        <strain evidence="1">C57BL/6J</strain>
        <tissue evidence="1">Head</tissue>
    </source>
</reference>
<proteinExistence type="evidence at transcript level"/>
<reference evidence="1" key="1">
    <citation type="journal article" date="1999" name="Methods Enzymol.">
        <title>High-efficiency full-length cDNA cloning.</title>
        <authorList>
            <person name="Carninci P."/>
            <person name="Hayashizaki Y."/>
        </authorList>
    </citation>
    <scope>NUCLEOTIDE SEQUENCE</scope>
    <source>
        <strain evidence="1">C57BL/6J</strain>
        <tissue evidence="1">Head</tissue>
    </source>
</reference>
<dbReference type="EMBL" id="AK086744">
    <property type="protein sequence ID" value="BAC39733.1"/>
    <property type="molecule type" value="mRNA"/>
</dbReference>
<reference evidence="1" key="8">
    <citation type="journal article" date="2005" name="Science">
        <title>Antisense Transcription in the Mammalian Transcriptome.</title>
        <authorList>
            <consortium name="RIKEN Genome Exploration Research Group and Genome Science Group (Genome Network Project Core Group) and the FANTOM Consortium"/>
        </authorList>
    </citation>
    <scope>NUCLEOTIDE SEQUENCE</scope>
    <source>
        <strain evidence="1">C57BL/6J</strain>
        <tissue evidence="1">Head</tissue>
    </source>
</reference>
<reference evidence="1" key="4">
    <citation type="journal article" date="2001" name="Nature">
        <title>Functional annotation of a full-length mouse cDNA collection.</title>
        <authorList>
            <consortium name="The RIKEN Genome Exploration Research Group Phase II Team and the FANTOM Consortium"/>
        </authorList>
    </citation>
    <scope>NUCLEOTIDE SEQUENCE</scope>
    <source>
        <strain evidence="1">C57BL/6J</strain>
        <tissue evidence="1">Head</tissue>
    </source>
</reference>
<reference evidence="1" key="5">
    <citation type="journal article" date="2002" name="Nature">
        <title>Analysis of the mouse transcriptome based on functional annotation of 60,770 full-length cDNAs.</title>
        <authorList>
            <consortium name="The FANTOM Consortium and the RIKEN Genome Exploration Research Group Phase I and II Team"/>
        </authorList>
    </citation>
    <scope>NUCLEOTIDE SEQUENCE</scope>
    <source>
        <strain evidence="1">C57BL/6J</strain>
        <tissue evidence="1">Head</tissue>
    </source>
</reference>
<sequence length="186" mass="20180">MTLISGGVGGVSATWECRAARPVPHTPGHCMGSFPSVLLQRSHTQPFPAQPIRVSKSFSLATSFIHHPASMGRFGLTRPKPTEVKDAQPLGNLGFSEKQSTCPAWPRALSHRPICVWSVQRPEALHLNRCSQGTSLDGFLIVYSPRIFPKLVVLTSDQWGGGAGESLSRFQYTSTILISRMLSSPG</sequence>